<dbReference type="InterPro" id="IPR002656">
    <property type="entry name" value="Acyl_transf_3_dom"/>
</dbReference>
<dbReference type="PANTHER" id="PTHR23028:SF53">
    <property type="entry name" value="ACYL_TRANSF_3 DOMAIN-CONTAINING PROTEIN"/>
    <property type="match status" value="1"/>
</dbReference>
<dbReference type="AlphaFoldDB" id="A0A222WPT6"/>
<feature type="transmembrane region" description="Helical" evidence="3">
    <location>
        <begin position="294"/>
        <end position="314"/>
    </location>
</feature>
<feature type="transmembrane region" description="Helical" evidence="3">
    <location>
        <begin position="172"/>
        <end position="192"/>
    </location>
</feature>
<feature type="transmembrane region" description="Helical" evidence="3">
    <location>
        <begin position="262"/>
        <end position="282"/>
    </location>
</feature>
<evidence type="ECO:0000256" key="3">
    <source>
        <dbReference type="SAM" id="Phobius"/>
    </source>
</evidence>
<dbReference type="KEGG" id="pkb:B4V02_15610"/>
<sequence length="372" mass="42597">MPEAMGEVEHDKLQFVDTLRAVAIIGVLLVHVSQHVDGINGWIQKGLSMGAKGVALFYLASAFTLFLSLSRRSGDGREGISAYLIRRFFRIAPLYYVMLGIYLMVNGTGPRFWLGDQEGVTVANIAAHVLFLNGLNPYWINSIIGVEWSIAVEFMFYLFVPLLFKLIRSVRHAAWFVMVVLVLSYGLNMWFAQYPWISDHSLWGHYLYLWFPNQLPVFGLGILLFLIWKNERHWKSIDRISGGLLLGSVLFAFFGGMTDYLIGAGLLLGAYALYHWQPMWLLNRVWSWIGRLSYSMYLTHMLVLSLIIQIKFPFAPMVNLMMMFMMTLLFTTGLSWLTYSWIEQPGIRSGKKLISRMKPMRSQGDSVKESVA</sequence>
<keyword evidence="6" id="KW-1185">Reference proteome</keyword>
<organism evidence="5 6">
    <name type="scientific">Paenibacillus kribbensis</name>
    <dbReference type="NCBI Taxonomy" id="172713"/>
    <lineage>
        <taxon>Bacteria</taxon>
        <taxon>Bacillati</taxon>
        <taxon>Bacillota</taxon>
        <taxon>Bacilli</taxon>
        <taxon>Bacillales</taxon>
        <taxon>Paenibacillaceae</taxon>
        <taxon>Paenibacillus</taxon>
    </lineage>
</organism>
<name>A0A222WPT6_9BACL</name>
<dbReference type="PANTHER" id="PTHR23028">
    <property type="entry name" value="ACETYLTRANSFERASE"/>
    <property type="match status" value="1"/>
</dbReference>
<dbReference type="InterPro" id="IPR050879">
    <property type="entry name" value="Acyltransferase_3"/>
</dbReference>
<feature type="transmembrane region" description="Helical" evidence="3">
    <location>
        <begin position="320"/>
        <end position="342"/>
    </location>
</feature>
<feature type="transmembrane region" description="Helical" evidence="3">
    <location>
        <begin position="240"/>
        <end position="256"/>
    </location>
</feature>
<dbReference type="GO" id="GO:0000271">
    <property type="term" value="P:polysaccharide biosynthetic process"/>
    <property type="evidence" value="ECO:0007669"/>
    <property type="project" value="TreeGrafter"/>
</dbReference>
<dbReference type="EMBL" id="CP020028">
    <property type="protein sequence ID" value="ASR48018.1"/>
    <property type="molecule type" value="Genomic_DNA"/>
</dbReference>
<dbReference type="Proteomes" id="UP000214666">
    <property type="component" value="Chromosome"/>
</dbReference>
<gene>
    <name evidence="5" type="ORF">B4V02_15610</name>
</gene>
<comment type="subcellular location">
    <subcellularLocation>
        <location evidence="1">Membrane</location>
    </subcellularLocation>
</comment>
<keyword evidence="5" id="KW-0808">Transferase</keyword>
<feature type="domain" description="Acyltransferase 3" evidence="4">
    <location>
        <begin position="14"/>
        <end position="339"/>
    </location>
</feature>
<comment type="similarity">
    <text evidence="2">Belongs to the acyltransferase 3 family.</text>
</comment>
<feature type="transmembrane region" description="Helical" evidence="3">
    <location>
        <begin position="88"/>
        <end position="105"/>
    </location>
</feature>
<keyword evidence="3" id="KW-0812">Transmembrane</keyword>
<dbReference type="GO" id="GO:0016747">
    <property type="term" value="F:acyltransferase activity, transferring groups other than amino-acyl groups"/>
    <property type="evidence" value="ECO:0007669"/>
    <property type="project" value="InterPro"/>
</dbReference>
<evidence type="ECO:0000313" key="5">
    <source>
        <dbReference type="EMBL" id="ASR48018.1"/>
    </source>
</evidence>
<protein>
    <submittedName>
        <fullName evidence="5">Acyltransferase</fullName>
    </submittedName>
</protein>
<evidence type="ECO:0000256" key="1">
    <source>
        <dbReference type="ARBA" id="ARBA00004370"/>
    </source>
</evidence>
<feature type="transmembrane region" description="Helical" evidence="3">
    <location>
        <begin position="138"/>
        <end position="160"/>
    </location>
</feature>
<keyword evidence="3" id="KW-1133">Transmembrane helix</keyword>
<reference evidence="5 6" key="1">
    <citation type="submission" date="2017-03" db="EMBL/GenBank/DDBJ databases">
        <title>Complete genome sequence of Paenibacillus Kribbensis producing bioflocculants.</title>
        <authorList>
            <person name="Lee H.-G."/>
            <person name="Oh H.-M."/>
        </authorList>
    </citation>
    <scope>NUCLEOTIDE SEQUENCE [LARGE SCALE GENOMIC DNA]</scope>
    <source>
        <strain evidence="5 6">AM49</strain>
    </source>
</reference>
<dbReference type="GO" id="GO:0016020">
    <property type="term" value="C:membrane"/>
    <property type="evidence" value="ECO:0007669"/>
    <property type="project" value="TreeGrafter"/>
</dbReference>
<keyword evidence="3" id="KW-0472">Membrane</keyword>
<evidence type="ECO:0000256" key="2">
    <source>
        <dbReference type="ARBA" id="ARBA00007400"/>
    </source>
</evidence>
<accession>A0A222WPT6</accession>
<dbReference type="OrthoDB" id="290051at2"/>
<evidence type="ECO:0000259" key="4">
    <source>
        <dbReference type="Pfam" id="PF01757"/>
    </source>
</evidence>
<keyword evidence="5" id="KW-0012">Acyltransferase</keyword>
<feature type="transmembrane region" description="Helical" evidence="3">
    <location>
        <begin position="49"/>
        <end position="67"/>
    </location>
</feature>
<evidence type="ECO:0000313" key="6">
    <source>
        <dbReference type="Proteomes" id="UP000214666"/>
    </source>
</evidence>
<dbReference type="RefSeq" id="WP_094155484.1">
    <property type="nucleotide sequence ID" value="NZ_CP020028.1"/>
</dbReference>
<feature type="transmembrane region" description="Helical" evidence="3">
    <location>
        <begin position="21"/>
        <end position="43"/>
    </location>
</feature>
<proteinExistence type="inferred from homology"/>
<dbReference type="STRING" id="172713.GCA_001705305_01882"/>
<feature type="transmembrane region" description="Helical" evidence="3">
    <location>
        <begin position="207"/>
        <end position="228"/>
    </location>
</feature>
<dbReference type="Pfam" id="PF01757">
    <property type="entry name" value="Acyl_transf_3"/>
    <property type="match status" value="1"/>
</dbReference>